<sequence length="169" mass="19501">MGTIAKMFVFALLGAALGSDHLVADDATRPDLKPLLGEVRKLVEKYYPKAKVTLKDQTIHFEFNTRKFMIHEPLLTGEWQDAVETVGPQKGGIWGEIELCPGRYEGMLALPQTFDKRYFTQKLTFSYSEKLHHYLHIQLEYPRNTPKDFIEEFEALMNKFDAYVIVKGK</sequence>
<dbReference type="EMBL" id="CP074694">
    <property type="protein sequence ID" value="QVL32626.1"/>
    <property type="molecule type" value="Genomic_DNA"/>
</dbReference>
<dbReference type="KEGG" id="tsph:KIH39_01530"/>
<proteinExistence type="predicted"/>
<name>A0A8E6B6H8_9BACT</name>
<evidence type="ECO:0000313" key="1">
    <source>
        <dbReference type="EMBL" id="QVL32626.1"/>
    </source>
</evidence>
<gene>
    <name evidence="1" type="ORF">KIH39_01530</name>
</gene>
<dbReference type="RefSeq" id="WP_213497518.1">
    <property type="nucleotide sequence ID" value="NZ_CP074694.1"/>
</dbReference>
<keyword evidence="2" id="KW-1185">Reference proteome</keyword>
<reference evidence="1" key="1">
    <citation type="submission" date="2021-05" db="EMBL/GenBank/DDBJ databases">
        <title>Complete genome sequence of the cellulolytic planctomycete Telmatocola sphagniphila SP2T and characterization of the first cellulase from planctomycetes.</title>
        <authorList>
            <person name="Rakitin A.L."/>
            <person name="Beletsky A.V."/>
            <person name="Naumoff D.G."/>
            <person name="Kulichevskaya I.S."/>
            <person name="Mardanov A.V."/>
            <person name="Ravin N.V."/>
            <person name="Dedysh S.N."/>
        </authorList>
    </citation>
    <scope>NUCLEOTIDE SEQUENCE</scope>
    <source>
        <strain evidence="1">SP2T</strain>
    </source>
</reference>
<protein>
    <submittedName>
        <fullName evidence="1">Uncharacterized protein</fullName>
    </submittedName>
</protein>
<evidence type="ECO:0000313" key="2">
    <source>
        <dbReference type="Proteomes" id="UP000676194"/>
    </source>
</evidence>
<dbReference type="AlphaFoldDB" id="A0A8E6B6H8"/>
<accession>A0A8E6B6H8</accession>
<organism evidence="1 2">
    <name type="scientific">Telmatocola sphagniphila</name>
    <dbReference type="NCBI Taxonomy" id="1123043"/>
    <lineage>
        <taxon>Bacteria</taxon>
        <taxon>Pseudomonadati</taxon>
        <taxon>Planctomycetota</taxon>
        <taxon>Planctomycetia</taxon>
        <taxon>Gemmatales</taxon>
        <taxon>Gemmataceae</taxon>
    </lineage>
</organism>
<dbReference type="Proteomes" id="UP000676194">
    <property type="component" value="Chromosome"/>
</dbReference>